<feature type="transmembrane region" description="Helical" evidence="4">
    <location>
        <begin position="267"/>
        <end position="286"/>
    </location>
</feature>
<dbReference type="InterPro" id="IPR020846">
    <property type="entry name" value="MFS_dom"/>
</dbReference>
<name>A0ABU8RTM0_9SPHN</name>
<evidence type="ECO:0000256" key="4">
    <source>
        <dbReference type="SAM" id="Phobius"/>
    </source>
</evidence>
<dbReference type="PROSITE" id="PS50850">
    <property type="entry name" value="MFS"/>
    <property type="match status" value="1"/>
</dbReference>
<dbReference type="EMBL" id="JBBHJZ010000001">
    <property type="protein sequence ID" value="MEJ5976347.1"/>
    <property type="molecule type" value="Genomic_DNA"/>
</dbReference>
<evidence type="ECO:0000259" key="5">
    <source>
        <dbReference type="PROSITE" id="PS50850"/>
    </source>
</evidence>
<feature type="transmembrane region" description="Helical" evidence="4">
    <location>
        <begin position="353"/>
        <end position="372"/>
    </location>
</feature>
<keyword evidence="2 4" id="KW-1133">Transmembrane helix</keyword>
<feature type="transmembrane region" description="Helical" evidence="4">
    <location>
        <begin position="234"/>
        <end position="255"/>
    </location>
</feature>
<feature type="transmembrane region" description="Helical" evidence="4">
    <location>
        <begin position="174"/>
        <end position="194"/>
    </location>
</feature>
<feature type="transmembrane region" description="Helical" evidence="4">
    <location>
        <begin position="384"/>
        <end position="403"/>
    </location>
</feature>
<proteinExistence type="predicted"/>
<evidence type="ECO:0000256" key="3">
    <source>
        <dbReference type="ARBA" id="ARBA00023136"/>
    </source>
</evidence>
<feature type="transmembrane region" description="Helical" evidence="4">
    <location>
        <begin position="319"/>
        <end position="341"/>
    </location>
</feature>
<organism evidence="6 7">
    <name type="scientific">Novosphingobium anseongense</name>
    <dbReference type="NCBI Taxonomy" id="3133436"/>
    <lineage>
        <taxon>Bacteria</taxon>
        <taxon>Pseudomonadati</taxon>
        <taxon>Pseudomonadota</taxon>
        <taxon>Alphaproteobacteria</taxon>
        <taxon>Sphingomonadales</taxon>
        <taxon>Sphingomonadaceae</taxon>
        <taxon>Novosphingobium</taxon>
    </lineage>
</organism>
<dbReference type="PANTHER" id="PTHR11360:SF290">
    <property type="entry name" value="MONOCARBOXYLATE MFS PERMEASE"/>
    <property type="match status" value="1"/>
</dbReference>
<dbReference type="Pfam" id="PF07690">
    <property type="entry name" value="MFS_1"/>
    <property type="match status" value="1"/>
</dbReference>
<gene>
    <name evidence="6" type="ORF">WG901_06855</name>
</gene>
<dbReference type="InterPro" id="IPR050327">
    <property type="entry name" value="Proton-linked_MCT"/>
</dbReference>
<dbReference type="PANTHER" id="PTHR11360">
    <property type="entry name" value="MONOCARBOXYLATE TRANSPORTER"/>
    <property type="match status" value="1"/>
</dbReference>
<evidence type="ECO:0000256" key="2">
    <source>
        <dbReference type="ARBA" id="ARBA00022989"/>
    </source>
</evidence>
<keyword evidence="1 4" id="KW-0812">Transmembrane</keyword>
<feature type="transmembrane region" description="Helical" evidence="4">
    <location>
        <begin position="84"/>
        <end position="102"/>
    </location>
</feature>
<feature type="transmembrane region" description="Helical" evidence="4">
    <location>
        <begin position="293"/>
        <end position="313"/>
    </location>
</feature>
<dbReference type="RefSeq" id="WP_339586262.1">
    <property type="nucleotide sequence ID" value="NZ_JBBHJZ010000001.1"/>
</dbReference>
<dbReference type="InterPro" id="IPR036259">
    <property type="entry name" value="MFS_trans_sf"/>
</dbReference>
<reference evidence="6 7" key="1">
    <citation type="submission" date="2024-03" db="EMBL/GenBank/DDBJ databases">
        <authorList>
            <person name="Jo J.-H."/>
        </authorList>
    </citation>
    <scope>NUCLEOTIDE SEQUENCE [LARGE SCALE GENOMIC DNA]</scope>
    <source>
        <strain evidence="6 7">PS1R-30</strain>
    </source>
</reference>
<evidence type="ECO:0000256" key="1">
    <source>
        <dbReference type="ARBA" id="ARBA00022692"/>
    </source>
</evidence>
<evidence type="ECO:0000313" key="7">
    <source>
        <dbReference type="Proteomes" id="UP001361239"/>
    </source>
</evidence>
<dbReference type="SUPFAM" id="SSF103473">
    <property type="entry name" value="MFS general substrate transporter"/>
    <property type="match status" value="1"/>
</dbReference>
<feature type="transmembrane region" description="Helical" evidence="4">
    <location>
        <begin position="16"/>
        <end position="34"/>
    </location>
</feature>
<comment type="caution">
    <text evidence="6">The sequence shown here is derived from an EMBL/GenBank/DDBJ whole genome shotgun (WGS) entry which is preliminary data.</text>
</comment>
<dbReference type="Proteomes" id="UP001361239">
    <property type="component" value="Unassembled WGS sequence"/>
</dbReference>
<feature type="transmembrane region" description="Helical" evidence="4">
    <location>
        <begin position="108"/>
        <end position="130"/>
    </location>
</feature>
<accession>A0ABU8RTM0</accession>
<dbReference type="Gene3D" id="1.20.1250.20">
    <property type="entry name" value="MFS general substrate transporter like domains"/>
    <property type="match status" value="2"/>
</dbReference>
<keyword evidence="7" id="KW-1185">Reference proteome</keyword>
<dbReference type="InterPro" id="IPR011701">
    <property type="entry name" value="MFS"/>
</dbReference>
<keyword evidence="3 4" id="KW-0472">Membrane</keyword>
<evidence type="ECO:0000313" key="6">
    <source>
        <dbReference type="EMBL" id="MEJ5976347.1"/>
    </source>
</evidence>
<feature type="transmembrane region" description="Helical" evidence="4">
    <location>
        <begin position="54"/>
        <end position="72"/>
    </location>
</feature>
<protein>
    <submittedName>
        <fullName evidence="6">MFS transporter</fullName>
    </submittedName>
</protein>
<sequence length="426" mass="44217">MIEAERTALQEWKAHWPLIVAGLVGFSFYSMVTYSLGTFMEPLEKAFGWSRAEISVGLTIFGLTATFVGPPMGAVLDRIGSRRIALYGLILSGATFSLFSLADGSLTQWFGLWLVFSLCSVAIKSTVWSAGTSSVFSTSRGLALAAVLSGSALGQVFAPLIANALIQSQGWSEAYLYIGLGWAGLGALLVALFFHDAHALGQRQAAAAKGGDGRLPGLTIAEACRDSRVIRIALANLLMAFAGAGVTVHLVPLLTETGMTRGQAVEIAASAGVAGLVGKFLAGWLLDRFQGSLVPVGSFAIGGLGYFLLLDTFGTRGELLLGTLCLGFAGGAGLQVSTYLISRYAGLRNFGAIFGTIASAMMAGTSFGPLLAGAIHDATGSYTGLLWTAAPVMFVCAMLFAGLGPYPRFTAPTSPDDLSAQPAPAE</sequence>
<feature type="transmembrane region" description="Helical" evidence="4">
    <location>
        <begin position="142"/>
        <end position="162"/>
    </location>
</feature>
<feature type="domain" description="Major facilitator superfamily (MFS) profile" evidence="5">
    <location>
        <begin position="18"/>
        <end position="408"/>
    </location>
</feature>